<gene>
    <name evidence="3" type="ORF">BO70DRAFT_349851</name>
</gene>
<proteinExistence type="predicted"/>
<reference evidence="3 4" key="1">
    <citation type="submission" date="2016-12" db="EMBL/GenBank/DDBJ databases">
        <title>The genomes of Aspergillus section Nigri reveals drivers in fungal speciation.</title>
        <authorList>
            <consortium name="DOE Joint Genome Institute"/>
            <person name="Vesth T.C."/>
            <person name="Nybo J."/>
            <person name="Theobald S."/>
            <person name="Brandl J."/>
            <person name="Frisvad J.C."/>
            <person name="Nielsen K.F."/>
            <person name="Lyhne E.K."/>
            <person name="Kogle M.E."/>
            <person name="Kuo A."/>
            <person name="Riley R."/>
            <person name="Clum A."/>
            <person name="Nolan M."/>
            <person name="Lipzen A."/>
            <person name="Salamov A."/>
            <person name="Henrissat B."/>
            <person name="Wiebenga A."/>
            <person name="De Vries R.P."/>
            <person name="Grigoriev I.V."/>
            <person name="Mortensen U.H."/>
            <person name="Andersen M.R."/>
            <person name="Baker S.E."/>
        </authorList>
    </citation>
    <scope>NUCLEOTIDE SEQUENCE [LARGE SCALE GENOMIC DNA]</scope>
    <source>
        <strain evidence="3 4">CBS 117.55</strain>
    </source>
</reference>
<keyword evidence="4" id="KW-1185">Reference proteome</keyword>
<dbReference type="InterPro" id="IPR050129">
    <property type="entry name" value="Zn_alcohol_dh"/>
</dbReference>
<dbReference type="VEuPathDB" id="FungiDB:BO70DRAFT_349851"/>
<feature type="domain" description="Alcohol dehydrogenase-like C-terminal" evidence="2">
    <location>
        <begin position="78"/>
        <end position="154"/>
    </location>
</feature>
<evidence type="ECO:0000313" key="3">
    <source>
        <dbReference type="EMBL" id="PWY89841.1"/>
    </source>
</evidence>
<dbReference type="Pfam" id="PF00107">
    <property type="entry name" value="ADH_zinc_N"/>
    <property type="match status" value="1"/>
</dbReference>
<dbReference type="STRING" id="1448321.A0A317WVI9"/>
<evidence type="ECO:0000259" key="2">
    <source>
        <dbReference type="Pfam" id="PF00107"/>
    </source>
</evidence>
<evidence type="ECO:0000313" key="4">
    <source>
        <dbReference type="Proteomes" id="UP000247233"/>
    </source>
</evidence>
<dbReference type="OrthoDB" id="3941538at2759"/>
<sequence>MLNTATDTVNTFRTTLKATPVMKAARFQNYPLPPSISLSSAALIEPLAVAWHAVTTSPFDPNRTSNANTDTLIIGGGPVGISLVQILTLHGATAIAVAELLPSRKTLARDYGAIHILDPHEVDIPSTLRSLTNGVGADIVFDTTGVESTLNGAIGQSNLEKMITQRIRLDEVVEKGFRALVDDRRAHYFVLW</sequence>
<dbReference type="EMBL" id="MSFL01000003">
    <property type="protein sequence ID" value="PWY89841.1"/>
    <property type="molecule type" value="Genomic_DNA"/>
</dbReference>
<dbReference type="AlphaFoldDB" id="A0A317WVI9"/>
<comment type="caution">
    <text evidence="3">The sequence shown here is derived from an EMBL/GenBank/DDBJ whole genome shotgun (WGS) entry which is preliminary data.</text>
</comment>
<evidence type="ECO:0000256" key="1">
    <source>
        <dbReference type="ARBA" id="ARBA00023002"/>
    </source>
</evidence>
<dbReference type="PANTHER" id="PTHR43401:SF2">
    <property type="entry name" value="L-THREONINE 3-DEHYDROGENASE"/>
    <property type="match status" value="1"/>
</dbReference>
<dbReference type="Proteomes" id="UP000247233">
    <property type="component" value="Unassembled WGS sequence"/>
</dbReference>
<keyword evidence="1" id="KW-0560">Oxidoreductase</keyword>
<dbReference type="Gene3D" id="3.90.180.10">
    <property type="entry name" value="Medium-chain alcohol dehydrogenases, catalytic domain"/>
    <property type="match status" value="1"/>
</dbReference>
<dbReference type="Gene3D" id="3.40.50.720">
    <property type="entry name" value="NAD(P)-binding Rossmann-like Domain"/>
    <property type="match status" value="1"/>
</dbReference>
<dbReference type="InterPro" id="IPR036291">
    <property type="entry name" value="NAD(P)-bd_dom_sf"/>
</dbReference>
<dbReference type="RefSeq" id="XP_025402672.1">
    <property type="nucleotide sequence ID" value="XM_025541666.1"/>
</dbReference>
<dbReference type="PANTHER" id="PTHR43401">
    <property type="entry name" value="L-THREONINE 3-DEHYDROGENASE"/>
    <property type="match status" value="1"/>
</dbReference>
<name>A0A317WVI9_9EURO</name>
<dbReference type="GeneID" id="37063903"/>
<dbReference type="GO" id="GO:0016491">
    <property type="term" value="F:oxidoreductase activity"/>
    <property type="evidence" value="ECO:0007669"/>
    <property type="project" value="UniProtKB-KW"/>
</dbReference>
<dbReference type="SUPFAM" id="SSF51735">
    <property type="entry name" value="NAD(P)-binding Rossmann-fold domains"/>
    <property type="match status" value="1"/>
</dbReference>
<accession>A0A317WVI9</accession>
<protein>
    <submittedName>
        <fullName evidence="3">NAD(P)-binding protein</fullName>
    </submittedName>
</protein>
<dbReference type="InterPro" id="IPR013149">
    <property type="entry name" value="ADH-like_C"/>
</dbReference>
<organism evidence="3 4">
    <name type="scientific">Aspergillus heteromorphus CBS 117.55</name>
    <dbReference type="NCBI Taxonomy" id="1448321"/>
    <lineage>
        <taxon>Eukaryota</taxon>
        <taxon>Fungi</taxon>
        <taxon>Dikarya</taxon>
        <taxon>Ascomycota</taxon>
        <taxon>Pezizomycotina</taxon>
        <taxon>Eurotiomycetes</taxon>
        <taxon>Eurotiomycetidae</taxon>
        <taxon>Eurotiales</taxon>
        <taxon>Aspergillaceae</taxon>
        <taxon>Aspergillus</taxon>
        <taxon>Aspergillus subgen. Circumdati</taxon>
    </lineage>
</organism>